<evidence type="ECO:0000256" key="4">
    <source>
        <dbReference type="ARBA" id="ARBA00023136"/>
    </source>
</evidence>
<dbReference type="InterPro" id="IPR011701">
    <property type="entry name" value="MFS"/>
</dbReference>
<gene>
    <name evidence="7" type="ORF">IMSHALPRED_000524</name>
</gene>
<dbReference type="PROSITE" id="PS50850">
    <property type="entry name" value="MFS"/>
    <property type="match status" value="1"/>
</dbReference>
<feature type="transmembrane region" description="Helical" evidence="5">
    <location>
        <begin position="450"/>
        <end position="467"/>
    </location>
</feature>
<dbReference type="EMBL" id="CAJPDT010000102">
    <property type="protein sequence ID" value="CAF9937739.1"/>
    <property type="molecule type" value="Genomic_DNA"/>
</dbReference>
<dbReference type="GO" id="GO:0022857">
    <property type="term" value="F:transmembrane transporter activity"/>
    <property type="evidence" value="ECO:0007669"/>
    <property type="project" value="InterPro"/>
</dbReference>
<dbReference type="Proteomes" id="UP000664534">
    <property type="component" value="Unassembled WGS sequence"/>
</dbReference>
<feature type="transmembrane region" description="Helical" evidence="5">
    <location>
        <begin position="93"/>
        <end position="112"/>
    </location>
</feature>
<feature type="transmembrane region" description="Helical" evidence="5">
    <location>
        <begin position="340"/>
        <end position="358"/>
    </location>
</feature>
<comment type="caution">
    <text evidence="7">The sequence shown here is derived from an EMBL/GenBank/DDBJ whole genome shotgun (WGS) entry which is preliminary data.</text>
</comment>
<dbReference type="PANTHER" id="PTHR23502">
    <property type="entry name" value="MAJOR FACILITATOR SUPERFAMILY"/>
    <property type="match status" value="1"/>
</dbReference>
<evidence type="ECO:0000313" key="7">
    <source>
        <dbReference type="EMBL" id="CAF9937739.1"/>
    </source>
</evidence>
<sequence>MSIELAYSVTNPEPKNESGNSTQVSAKLSPNGFALVPQPSEDVKDPLNWSSFKKSTTLLIWCLGCFATTASGLGNALGYFVQAQAYHKPDPISLSYSVVAATAGIAIGPLFAIPLAHLFGRTRIFLWSMVGLLATGIWSATMTHSDQYGDFIAARLFGGLFGGIAPALGAETIMDLFFLHQRGKAFTVLNLSFLAGVVVGPTLSGFIVGSTSWTVQFWWSNGVEGIVIILALALLEDTYYDRTPEAEDCRKSWPDSFLANRTATFFAGARVIPPMSMAEIIQVFCNPFLIGICPVTLLCGGLILVDFGFAAFFNIILTVFLQGSTATGGYGFTPGQNAEFLFCLWFGVIVAQLYGHFANDRIPLWICHRNGGIWQPEYRLHTLWLPGLVILPVSLGLYGASLQYHLHYMILALATFLGGFATNAIVPVTANYIVECFKGHASESAATMGVYRLAFSLTIPFFAPAWISKVGAGWCLGMAAFFSIFAYLGPLLLMWKGAKIRTWSFKSLLADEGGLKVIKTAGNMEARREV</sequence>
<dbReference type="GO" id="GO:0005886">
    <property type="term" value="C:plasma membrane"/>
    <property type="evidence" value="ECO:0007669"/>
    <property type="project" value="TreeGrafter"/>
</dbReference>
<dbReference type="SUPFAM" id="SSF103473">
    <property type="entry name" value="MFS general substrate transporter"/>
    <property type="match status" value="1"/>
</dbReference>
<feature type="transmembrane region" description="Helical" evidence="5">
    <location>
        <begin position="156"/>
        <end position="179"/>
    </location>
</feature>
<keyword evidence="3 5" id="KW-1133">Transmembrane helix</keyword>
<name>A0A8H3GAA2_9LECA</name>
<dbReference type="Gene3D" id="1.20.1250.20">
    <property type="entry name" value="MFS general substrate transporter like domains"/>
    <property type="match status" value="1"/>
</dbReference>
<feature type="transmembrane region" description="Helical" evidence="5">
    <location>
        <begin position="410"/>
        <end position="430"/>
    </location>
</feature>
<evidence type="ECO:0000256" key="5">
    <source>
        <dbReference type="SAM" id="Phobius"/>
    </source>
</evidence>
<evidence type="ECO:0000256" key="1">
    <source>
        <dbReference type="ARBA" id="ARBA00004141"/>
    </source>
</evidence>
<feature type="transmembrane region" description="Helical" evidence="5">
    <location>
        <begin position="58"/>
        <end position="81"/>
    </location>
</feature>
<dbReference type="PANTHER" id="PTHR23502:SF34">
    <property type="entry name" value="PROTEIN HOL1"/>
    <property type="match status" value="1"/>
</dbReference>
<protein>
    <recommendedName>
        <fullName evidence="6">Major facilitator superfamily (MFS) profile domain-containing protein</fullName>
    </recommendedName>
</protein>
<proteinExistence type="predicted"/>
<keyword evidence="2 5" id="KW-0812">Transmembrane</keyword>
<feature type="transmembrane region" description="Helical" evidence="5">
    <location>
        <begin position="217"/>
        <end position="235"/>
    </location>
</feature>
<evidence type="ECO:0000259" key="6">
    <source>
        <dbReference type="PROSITE" id="PS50850"/>
    </source>
</evidence>
<accession>A0A8H3GAA2</accession>
<feature type="transmembrane region" description="Helical" evidence="5">
    <location>
        <begin position="283"/>
        <end position="305"/>
    </location>
</feature>
<dbReference type="OrthoDB" id="2533084at2759"/>
<evidence type="ECO:0000256" key="2">
    <source>
        <dbReference type="ARBA" id="ARBA00022692"/>
    </source>
</evidence>
<feature type="transmembrane region" description="Helical" evidence="5">
    <location>
        <begin position="124"/>
        <end position="144"/>
    </location>
</feature>
<reference evidence="7" key="1">
    <citation type="submission" date="2021-03" db="EMBL/GenBank/DDBJ databases">
        <authorList>
            <person name="Tagirdzhanova G."/>
        </authorList>
    </citation>
    <scope>NUCLEOTIDE SEQUENCE</scope>
</reference>
<evidence type="ECO:0000313" key="8">
    <source>
        <dbReference type="Proteomes" id="UP000664534"/>
    </source>
</evidence>
<dbReference type="AlphaFoldDB" id="A0A8H3GAA2"/>
<organism evidence="7 8">
    <name type="scientific">Imshaugia aleurites</name>
    <dbReference type="NCBI Taxonomy" id="172621"/>
    <lineage>
        <taxon>Eukaryota</taxon>
        <taxon>Fungi</taxon>
        <taxon>Dikarya</taxon>
        <taxon>Ascomycota</taxon>
        <taxon>Pezizomycotina</taxon>
        <taxon>Lecanoromycetes</taxon>
        <taxon>OSLEUM clade</taxon>
        <taxon>Lecanoromycetidae</taxon>
        <taxon>Lecanorales</taxon>
        <taxon>Lecanorineae</taxon>
        <taxon>Parmeliaceae</taxon>
        <taxon>Imshaugia</taxon>
    </lineage>
</organism>
<dbReference type="Pfam" id="PF07690">
    <property type="entry name" value="MFS_1"/>
    <property type="match status" value="1"/>
</dbReference>
<feature type="transmembrane region" description="Helical" evidence="5">
    <location>
        <begin position="474"/>
        <end position="495"/>
    </location>
</feature>
<keyword evidence="4 5" id="KW-0472">Membrane</keyword>
<comment type="subcellular location">
    <subcellularLocation>
        <location evidence="1">Membrane</location>
        <topology evidence="1">Multi-pass membrane protein</topology>
    </subcellularLocation>
</comment>
<feature type="transmembrane region" description="Helical" evidence="5">
    <location>
        <begin position="191"/>
        <end position="211"/>
    </location>
</feature>
<dbReference type="InterPro" id="IPR036259">
    <property type="entry name" value="MFS_trans_sf"/>
</dbReference>
<feature type="domain" description="Major facilitator superfamily (MFS) profile" evidence="6">
    <location>
        <begin position="57"/>
        <end position="501"/>
    </location>
</feature>
<keyword evidence="8" id="KW-1185">Reference proteome</keyword>
<evidence type="ECO:0000256" key="3">
    <source>
        <dbReference type="ARBA" id="ARBA00022989"/>
    </source>
</evidence>
<feature type="transmembrane region" description="Helical" evidence="5">
    <location>
        <begin position="378"/>
        <end position="398"/>
    </location>
</feature>
<dbReference type="InterPro" id="IPR020846">
    <property type="entry name" value="MFS_dom"/>
</dbReference>